<evidence type="ECO:0000256" key="1">
    <source>
        <dbReference type="SAM" id="MobiDB-lite"/>
    </source>
</evidence>
<proteinExistence type="predicted"/>
<dbReference type="Gene3D" id="3.90.580.10">
    <property type="entry name" value="Zinc finger, CHC2-type domain"/>
    <property type="match status" value="1"/>
</dbReference>
<dbReference type="Pfam" id="PF13155">
    <property type="entry name" value="Toprim_2"/>
    <property type="match status" value="1"/>
</dbReference>
<dbReference type="RefSeq" id="WP_016627351.1">
    <property type="nucleotide sequence ID" value="NZ_KE351874.1"/>
</dbReference>
<accession>A0ABC9TJT1</accession>
<feature type="compositionally biased region" description="Basic and acidic residues" evidence="1">
    <location>
        <begin position="922"/>
        <end position="942"/>
    </location>
</feature>
<comment type="caution">
    <text evidence="3">The sequence shown here is derived from an EMBL/GenBank/DDBJ whole genome shotgun (WGS) entry which is preliminary data.</text>
</comment>
<dbReference type="InterPro" id="IPR036977">
    <property type="entry name" value="DNA_primase_Znf_CHC2"/>
</dbReference>
<gene>
    <name evidence="3" type="ORF">D358_01514</name>
</gene>
<dbReference type="InterPro" id="IPR025054">
    <property type="entry name" value="DUF3991"/>
</dbReference>
<feature type="region of interest" description="Disordered" evidence="1">
    <location>
        <begin position="120"/>
        <end position="145"/>
    </location>
</feature>
<feature type="region of interest" description="Disordered" evidence="1">
    <location>
        <begin position="922"/>
        <end position="954"/>
    </location>
</feature>
<feature type="domain" description="DUF3991" evidence="2">
    <location>
        <begin position="508"/>
        <end position="596"/>
    </location>
</feature>
<protein>
    <recommendedName>
        <fullName evidence="2">DUF3991 domain-containing protein</fullName>
    </recommendedName>
</protein>
<dbReference type="SUPFAM" id="SSF57783">
    <property type="entry name" value="Zinc beta-ribbon"/>
    <property type="match status" value="1"/>
</dbReference>
<dbReference type="Proteomes" id="UP000015750">
    <property type="component" value="Unassembled WGS sequence"/>
</dbReference>
<feature type="compositionally biased region" description="Basic and acidic residues" evidence="1">
    <location>
        <begin position="122"/>
        <end position="145"/>
    </location>
</feature>
<reference evidence="3 4" key="1">
    <citation type="submission" date="2013-06" db="EMBL/GenBank/DDBJ databases">
        <authorList>
            <person name="Weinstock G."/>
            <person name="Sodergren E."/>
            <person name="Lobos E.A."/>
            <person name="Fulton L."/>
            <person name="Fulton R."/>
            <person name="Courtney L."/>
            <person name="Fronick C."/>
            <person name="O'Laughlin M."/>
            <person name="Godfrey J."/>
            <person name="Wilson R.M."/>
            <person name="Miner T."/>
            <person name="Farmer C."/>
            <person name="Delehaunty K."/>
            <person name="Cordes M."/>
            <person name="Minx P."/>
            <person name="Tomlinson C."/>
            <person name="Chen J."/>
            <person name="Wollam A."/>
            <person name="Pepin K.H."/>
            <person name="Bhonagiri V."/>
            <person name="Zhang X."/>
            <person name="Warren W."/>
            <person name="Mitreva M."/>
            <person name="Mardis E.R."/>
            <person name="Wilson R.K."/>
        </authorList>
    </citation>
    <scope>NUCLEOTIDE SEQUENCE [LARGE SCALE GENOMIC DNA]</scope>
    <source>
        <strain evidence="3 4">RP2S-4</strain>
    </source>
</reference>
<name>A0ABC9TJT1_ENTFL</name>
<dbReference type="AlphaFoldDB" id="A0ABC9TJT1"/>
<dbReference type="Pfam" id="PF13154">
    <property type="entry name" value="DUF3991"/>
    <property type="match status" value="1"/>
</dbReference>
<evidence type="ECO:0000313" key="3">
    <source>
        <dbReference type="EMBL" id="EPI08739.1"/>
    </source>
</evidence>
<evidence type="ECO:0000313" key="4">
    <source>
        <dbReference type="Proteomes" id="UP000015750"/>
    </source>
</evidence>
<sequence length="954" mass="110123">MVKKNSIFDFSDFYDEGFEKTEDLSKAIYVFQDGSLWSGYSEGGDGNVRDVDHGSIEAFFKDNTIDRYHPDFHSLKLEEVIQIVPETRTVLILDKNEYSNEQLEVLQQLKEEEYMIEQLESTLEKESEQSLESNKEKNKPKTRADYQKEITERTQAAKELVLNQSKSADGLTEYGAFAARFSGKGSANVKLIYEQNAQAQQVITKKELETNNLSLASEQEQPLRIFEAKKIETFLTETNRYVPIYKATDEQKKLIDNGTLKKSEKTYYNLIDAYDIQQLDKESQEKIRQEGTKASVELEPVIHAYVEKQYATMKNGTFQKAFTEYIVRQHYGLDQTEELNVKFENWATRDSPDEYRLKTMDSSQKNASVIIQSLNKEMEGEKEVKQTIKKDRVTKQEIAAAEKVSILDIAQQNGIDLEQSGANEFRFVHDHSVVINTRKNIYNDFATSGRGGNTIHFVQKELNVKNFVQAVQYINSGEFIEVGDFTDKPVPYEYNPNKETQDFTDSKNYLVNERKINPELVDHLHKEGLLRQTQFQSEAMKEKGYAPHNNLVMAWKYENQIVGATEQGVQKNDNYKRGAYKGIQEHSQTNRGFNFKFGEPKHLYCFESGIDAMSFASLQIENEGKGAVKDSWYVSMEGLKSNALGEHIRLAYDELNKNKEPEEPALIPTIELCIDNDEAADEFYKNLPFNKDTIVRNSPELPEGKEKWDWNDQLKSEKENEIEVNPRVLEMYPSVKDIQAALVFDKYGDLREYQTNEKLFLKLPTELSRQIEALGGEHESIQFWISTSDEMEGRAEAFERRDEIKQQIQEITEPIIQQSFEKDSLEVNPEMLLRYSNEKDLMSGVAIDKHGEFRDQRTNEKIFSHVPEELAEKFEELGSQYNGLQSILNDGELVIGEDEILDRLSEIKGLLYEATAPAIKDAYEKSSDNKQTNPERTKEQNVQRKHAQQMAIER</sequence>
<dbReference type="EMBL" id="ATIR01000044">
    <property type="protein sequence ID" value="EPI08739.1"/>
    <property type="molecule type" value="Genomic_DNA"/>
</dbReference>
<evidence type="ECO:0000259" key="2">
    <source>
        <dbReference type="Pfam" id="PF13154"/>
    </source>
</evidence>
<organism evidence="3 4">
    <name type="scientific">Enterococcus faecalis RP2S-4</name>
    <dbReference type="NCBI Taxonomy" id="1244145"/>
    <lineage>
        <taxon>Bacteria</taxon>
        <taxon>Bacillati</taxon>
        <taxon>Bacillota</taxon>
        <taxon>Bacilli</taxon>
        <taxon>Lactobacillales</taxon>
        <taxon>Enterococcaceae</taxon>
        <taxon>Enterococcus</taxon>
    </lineage>
</organism>